<evidence type="ECO:0000256" key="4">
    <source>
        <dbReference type="ARBA" id="ARBA00023204"/>
    </source>
</evidence>
<sequence length="222" mass="24544">MTMVAGTISTLVDPFGPAVAHLAASDPDWANLIARVGPCGLQSIPEREPYEALIRAIAHQQLHARAAEAILNRFLAFYPDVSFPSPTSILATDGNIMRACGFSAAKVTTIHGIAEKTLDGIVPARSAALAMTDEELNSRLVSLRGIGRWTVEMFLIFTLERPDVLPIDDFGVREGWRVMKSLPKQPLPKELFKIGLDWSPYRSTAAWYLWQVADQFKRLKAK</sequence>
<dbReference type="InterPro" id="IPR051912">
    <property type="entry name" value="Alkylbase_DNA_Glycosylase/TA"/>
</dbReference>
<dbReference type="CDD" id="cd00056">
    <property type="entry name" value="ENDO3c"/>
    <property type="match status" value="1"/>
</dbReference>
<reference evidence="6 7" key="1">
    <citation type="submission" date="2021-10" db="EMBL/GenBank/DDBJ databases">
        <authorList>
            <person name="Koch H."/>
        </authorList>
    </citation>
    <scope>NUCLEOTIDE SEQUENCE [LARGE SCALE GENOMIC DNA]</scope>
    <source>
        <strain evidence="6">6680</strain>
    </source>
</reference>
<gene>
    <name evidence="6" type="ORF">NTG6680_2135</name>
</gene>
<evidence type="ECO:0000256" key="2">
    <source>
        <dbReference type="ARBA" id="ARBA00012000"/>
    </source>
</evidence>
<comment type="catalytic activity">
    <reaction evidence="1">
        <text>Hydrolysis of alkylated DNA, releasing 3-methyladenine, 3-methylguanine, 7-methylguanine and 7-methyladenine.</text>
        <dbReference type="EC" id="3.2.2.21"/>
    </reaction>
</comment>
<dbReference type="PANTHER" id="PTHR43003">
    <property type="entry name" value="DNA-3-METHYLADENINE GLYCOSYLASE"/>
    <property type="match status" value="1"/>
</dbReference>
<dbReference type="SMART" id="SM00478">
    <property type="entry name" value="ENDO3c"/>
    <property type="match status" value="1"/>
</dbReference>
<dbReference type="InterPro" id="IPR003265">
    <property type="entry name" value="HhH-GPD_domain"/>
</dbReference>
<dbReference type="RefSeq" id="WP_320412266.1">
    <property type="nucleotide sequence ID" value="NZ_OU912926.1"/>
</dbReference>
<dbReference type="Gene3D" id="1.10.340.30">
    <property type="entry name" value="Hypothetical protein, domain 2"/>
    <property type="match status" value="1"/>
</dbReference>
<evidence type="ECO:0000313" key="6">
    <source>
        <dbReference type="EMBL" id="CAG9933384.1"/>
    </source>
</evidence>
<dbReference type="PANTHER" id="PTHR43003:SF5">
    <property type="entry name" value="DNA-3-METHYLADENINE GLYCOSYLASE"/>
    <property type="match status" value="1"/>
</dbReference>
<evidence type="ECO:0000256" key="3">
    <source>
        <dbReference type="ARBA" id="ARBA00022763"/>
    </source>
</evidence>
<name>A0ABM8Z0P4_9PROT</name>
<feature type="domain" description="HhH-GPD" evidence="5">
    <location>
        <begin position="58"/>
        <end position="214"/>
    </location>
</feature>
<keyword evidence="4" id="KW-0234">DNA repair</keyword>
<evidence type="ECO:0000313" key="7">
    <source>
        <dbReference type="Proteomes" id="UP000839052"/>
    </source>
</evidence>
<protein>
    <recommendedName>
        <fullName evidence="2">DNA-3-methyladenine glycosylase II</fullName>
        <ecNumber evidence="2">3.2.2.21</ecNumber>
    </recommendedName>
</protein>
<keyword evidence="3" id="KW-0227">DNA damage</keyword>
<dbReference type="SUPFAM" id="SSF48150">
    <property type="entry name" value="DNA-glycosylase"/>
    <property type="match status" value="1"/>
</dbReference>
<proteinExistence type="predicted"/>
<keyword evidence="7" id="KW-1185">Reference proteome</keyword>
<accession>A0ABM8Z0P4</accession>
<dbReference type="EC" id="3.2.2.21" evidence="2"/>
<organism evidence="6 7">
    <name type="scientific">Candidatus Nitrotoga arctica</name>
    <dbReference type="NCBI Taxonomy" id="453162"/>
    <lineage>
        <taxon>Bacteria</taxon>
        <taxon>Pseudomonadati</taxon>
        <taxon>Pseudomonadota</taxon>
        <taxon>Betaproteobacteria</taxon>
        <taxon>Nitrosomonadales</taxon>
        <taxon>Gallionellaceae</taxon>
        <taxon>Candidatus Nitrotoga</taxon>
    </lineage>
</organism>
<evidence type="ECO:0000259" key="5">
    <source>
        <dbReference type="SMART" id="SM00478"/>
    </source>
</evidence>
<dbReference type="EMBL" id="OU912926">
    <property type="protein sequence ID" value="CAG9933384.1"/>
    <property type="molecule type" value="Genomic_DNA"/>
</dbReference>
<dbReference type="InterPro" id="IPR011257">
    <property type="entry name" value="DNA_glycosylase"/>
</dbReference>
<evidence type="ECO:0000256" key="1">
    <source>
        <dbReference type="ARBA" id="ARBA00000086"/>
    </source>
</evidence>
<dbReference type="Gene3D" id="1.10.1670.40">
    <property type="match status" value="1"/>
</dbReference>
<dbReference type="Pfam" id="PF00730">
    <property type="entry name" value="HhH-GPD"/>
    <property type="match status" value="1"/>
</dbReference>
<dbReference type="Proteomes" id="UP000839052">
    <property type="component" value="Chromosome"/>
</dbReference>